<dbReference type="Pfam" id="PF03456">
    <property type="entry name" value="uDENN"/>
    <property type="match status" value="1"/>
</dbReference>
<evidence type="ECO:0000313" key="10">
    <source>
        <dbReference type="EMBL" id="VDK82570.1"/>
    </source>
</evidence>
<dbReference type="Gene3D" id="3.40.50.11500">
    <property type="match status" value="1"/>
</dbReference>
<dbReference type="PROSITE" id="PS51339">
    <property type="entry name" value="PPASE_MYOTUBULARIN"/>
    <property type="match status" value="1"/>
</dbReference>
<evidence type="ECO:0000259" key="6">
    <source>
        <dbReference type="PROSITE" id="PS50003"/>
    </source>
</evidence>
<gene>
    <name evidence="10" type="ORF">NLS_LOCUS5819</name>
</gene>
<dbReference type="PROSITE" id="PS50003">
    <property type="entry name" value="PH_DOMAIN"/>
    <property type="match status" value="1"/>
</dbReference>
<evidence type="ECO:0000313" key="11">
    <source>
        <dbReference type="Proteomes" id="UP000277928"/>
    </source>
</evidence>
<dbReference type="SUPFAM" id="SSF57889">
    <property type="entry name" value="Cysteine-rich domain"/>
    <property type="match status" value="1"/>
</dbReference>
<protein>
    <submittedName>
        <fullName evidence="10">Uncharacterized protein</fullName>
    </submittedName>
</protein>
<dbReference type="FunFam" id="2.30.29.30:FF:000286">
    <property type="entry name" value="PH-protein kinase domain containing protein"/>
    <property type="match status" value="1"/>
</dbReference>
<keyword evidence="2" id="KW-0597">Phosphoprotein</keyword>
<evidence type="ECO:0000259" key="8">
    <source>
        <dbReference type="PROSITE" id="PS50211"/>
    </source>
</evidence>
<dbReference type="PANTHER" id="PTHR10807:SF109">
    <property type="entry name" value="SET DOMAIN BINDING FACTOR, ISOFORM A"/>
    <property type="match status" value="1"/>
</dbReference>
<dbReference type="Pfam" id="PF06602">
    <property type="entry name" value="Myotub-related"/>
    <property type="match status" value="1"/>
</dbReference>
<dbReference type="Pfam" id="PF02141">
    <property type="entry name" value="DENN"/>
    <property type="match status" value="1"/>
</dbReference>
<feature type="compositionally biased region" description="Basic and acidic residues" evidence="5">
    <location>
        <begin position="778"/>
        <end position="790"/>
    </location>
</feature>
<evidence type="ECO:0000256" key="1">
    <source>
        <dbReference type="ARBA" id="ARBA00007471"/>
    </source>
</evidence>
<dbReference type="GO" id="GO:0005085">
    <property type="term" value="F:guanyl-nucleotide exchange factor activity"/>
    <property type="evidence" value="ECO:0007669"/>
    <property type="project" value="TreeGrafter"/>
</dbReference>
<reference evidence="10 11" key="1">
    <citation type="submission" date="2018-08" db="EMBL/GenBank/DDBJ databases">
        <authorList>
            <person name="Laetsch R D."/>
            <person name="Stevens L."/>
            <person name="Kumar S."/>
            <person name="Blaxter L. M."/>
        </authorList>
    </citation>
    <scope>NUCLEOTIDE SEQUENCE [LARGE SCALE GENOMIC DNA]</scope>
</reference>
<dbReference type="CDD" id="cd14534">
    <property type="entry name" value="PTP-MTMR5-like"/>
    <property type="match status" value="1"/>
</dbReference>
<dbReference type="Pfam" id="PF00130">
    <property type="entry name" value="C1_1"/>
    <property type="match status" value="1"/>
</dbReference>
<evidence type="ECO:0000259" key="9">
    <source>
        <dbReference type="PROSITE" id="PS51339"/>
    </source>
</evidence>
<dbReference type="InterPro" id="IPR029021">
    <property type="entry name" value="Prot-tyrosine_phosphatase-like"/>
</dbReference>
<proteinExistence type="inferred from homology"/>
<dbReference type="Gene3D" id="2.30.29.30">
    <property type="entry name" value="Pleckstrin-homology domain (PH domain)/Phosphotyrosine-binding domain (PTB)"/>
    <property type="match status" value="1"/>
</dbReference>
<dbReference type="InterPro" id="IPR037516">
    <property type="entry name" value="Tripartite_DENN"/>
</dbReference>
<dbReference type="InterPro" id="IPR004182">
    <property type="entry name" value="GRAM"/>
</dbReference>
<dbReference type="PROSITE" id="PS50211">
    <property type="entry name" value="DENN"/>
    <property type="match status" value="1"/>
</dbReference>
<dbReference type="InterPro" id="IPR011993">
    <property type="entry name" value="PH-like_dom_sf"/>
</dbReference>
<dbReference type="InterPro" id="IPR030564">
    <property type="entry name" value="Myotubularin"/>
</dbReference>
<dbReference type="OMA" id="NCINCIF"/>
<dbReference type="GO" id="GO:0046872">
    <property type="term" value="F:metal ion binding"/>
    <property type="evidence" value="ECO:0007669"/>
    <property type="project" value="UniProtKB-KW"/>
</dbReference>
<dbReference type="SMART" id="SM00233">
    <property type="entry name" value="PH"/>
    <property type="match status" value="1"/>
</dbReference>
<dbReference type="PROSITE" id="PS50081">
    <property type="entry name" value="ZF_DAG_PE_2"/>
    <property type="match status" value="1"/>
</dbReference>
<dbReference type="SUPFAM" id="SSF52799">
    <property type="entry name" value="(Phosphotyrosine protein) phosphatases II"/>
    <property type="match status" value="1"/>
</dbReference>
<evidence type="ECO:0000256" key="3">
    <source>
        <dbReference type="ARBA" id="ARBA00022723"/>
    </source>
</evidence>
<dbReference type="InterPro" id="IPR010569">
    <property type="entry name" value="Myotubularin-like_Pase_dom"/>
</dbReference>
<evidence type="ECO:0000256" key="2">
    <source>
        <dbReference type="ARBA" id="ARBA00022553"/>
    </source>
</evidence>
<dbReference type="SMART" id="SM00801">
    <property type="entry name" value="dDENN"/>
    <property type="match status" value="1"/>
</dbReference>
<keyword evidence="11" id="KW-1185">Reference proteome</keyword>
<keyword evidence="4" id="KW-0862">Zinc</keyword>
<dbReference type="Pfam" id="PF02893">
    <property type="entry name" value="GRAM"/>
    <property type="match status" value="1"/>
</dbReference>
<evidence type="ECO:0000256" key="5">
    <source>
        <dbReference type="SAM" id="MobiDB-lite"/>
    </source>
</evidence>
<dbReference type="GO" id="GO:0005737">
    <property type="term" value="C:cytoplasm"/>
    <property type="evidence" value="ECO:0007669"/>
    <property type="project" value="TreeGrafter"/>
</dbReference>
<dbReference type="OrthoDB" id="74314at2759"/>
<dbReference type="InterPro" id="IPR043153">
    <property type="entry name" value="DENN_C"/>
</dbReference>
<dbReference type="SUPFAM" id="SSF50729">
    <property type="entry name" value="PH domain-like"/>
    <property type="match status" value="2"/>
</dbReference>
<dbReference type="InterPro" id="IPR001849">
    <property type="entry name" value="PH_domain"/>
</dbReference>
<dbReference type="InterPro" id="IPR005112">
    <property type="entry name" value="dDENN_dom"/>
</dbReference>
<dbReference type="Gene3D" id="3.30.450.200">
    <property type="match status" value="1"/>
</dbReference>
<dbReference type="SMART" id="SM00800">
    <property type="entry name" value="uDENN"/>
    <property type="match status" value="1"/>
</dbReference>
<dbReference type="Proteomes" id="UP000277928">
    <property type="component" value="Unassembled WGS sequence"/>
</dbReference>
<dbReference type="Pfam" id="PF12335">
    <property type="entry name" value="SBF2"/>
    <property type="match status" value="1"/>
</dbReference>
<accession>A0A3P6TU03</accession>
<dbReference type="GO" id="GO:0016020">
    <property type="term" value="C:membrane"/>
    <property type="evidence" value="ECO:0007669"/>
    <property type="project" value="TreeGrafter"/>
</dbReference>
<dbReference type="Pfam" id="PF00169">
    <property type="entry name" value="PH"/>
    <property type="match status" value="1"/>
</dbReference>
<sequence length="1985" mass="223274">MSECEGASTRLVDYVVVIEFDETQIRRGSSVGNIAQRFPKYDWSDISLSPSLEVFSQPQGWALSAEMRPVCFFANTLTDIMGARQYACCLQVYEPCGDGIEEVDDTRSDEGPILFKPKVIVILSRFPFFDLFRNCLNRILLALLEAEDKAELMISTLLSQVYLTPGMPAVSFCLGSDRLSVRAPKSSTIPVTSDKVTLFLQQLGTIHNVLTLLSAVMTDYKILFRSSSLSLLADSCYALRSLLYPFDYPHTYVPVLPELLIEYLESPTPYIMGVLNTVRIRYTDLDAVVVDLDIGAVYIPPSISIPVIPQPFHQQLISSLQMVLFPSLSTADYAWKVGQPPFPASEVQDKRIRACFLRFFAELLVGYRCCLEVIRIYTPPLIVFHKSAFLGLRQFSSCPLIRAFLDSLLFQSFISERGLPFRICDLFDEAMPSKLLILQLVAQVSEQLNGQLGSRTTSIENIIEIAEKLLENERQETPFSVTPFVTQQRFTVSFSTAKLRLLNNDLISQSIKHKLGTTVNNVAPVLCPRRVQATPWIIAKEERMGAVSRRLQVLSSCLHHIFDFKLSDARKIMCAVELSMRSVNARVAFCQLLWKNLVPVNRATLFPQQFELIVRLMNCALNQESKEDEHGIAYAMLYLANIYCRRLTAGVHQFAYTCIQEHGVWDNQQFWEAAFFHDVHRQIRRLYLPAREESDCPFPLKENVTDTWNLMEKPSGMDLVSDQLASMSSVKDDEIDKRAREENSIVYGQAKHYINLMVYMRIPLDVSKLRRVNVRELERRSDRNGRKHDFDEDPELSVSESEVESGFVEADSTDLGNSTVRWISRLIDRICSSAGLDQPQIESLCGEIPGFVALHIDNLEQVYTESKRLSPLHKPKLLQPALLLPSERIIAGGLRVFLLADGRITSATCVETPQSLLPAEGAIFLTNYRVIFKGQPCDLFLCEQVVVRSITVMSITKEKPISDSSSQSSQLEGIPVRVAHQLHDAFQIRSSGFQLMKFAFDEEVSNEKAEEFMETLSSLRWASVLPHTLFAYSAASSVLSTTFASIASKHKELRKALMRNPLKERKRFRTPAKTAPTIPKNGDMSALNVLSPGAAPRSAKNDYLDLSGEMIDPTTSGLHHHYLVDYDRLGLNHGSFRLSNANRRYELSKSYPNIVVVPANTPDDNFTKIGKGFRHGRFPVIIWKSDNGALLVRGAGFTAQTVVSRLRKQANFLGGSDNQNMGNSGSYMSIVSRDIAPPNSVELQERYISMFAALSPRIKNADGHSLMSESVESLLSLYSMITADGLSLNSGTPDLYRKSQTDIARHAANFVRSSGGKSGTKPVNGDRFVGYLDHGSSIQPRHANMGRGQAMKPLISLTRKALYVLGDRSQAKILKLDKRCEFIPVNYPSAHNVKISFKKFLRAACPSWPVDNDPSLTFLKQIDDSLWLHMVSSLLHLACAIVDLIDVQLSSVVICMEDGWDSTCQLAALSELLLDPYYRHLLAISMTFEGFRVLIEKEWLAFGHRFSHRHNHSAASQSSGIAPMFLLFLDAVHQTWEQYPSAFEFNDFYLRFLAYHSTSACFRTFLHDSEAERIKFDSLTLSAGEPRTASLWTYIDEKRLGSSLFDNFMYIAEMHTVLRPQSSVASITVWSFYCEDHLAHGSPYDIEIAEMEQQQREDEHQESLVDVGTSGSMPRRLLDANYRCTHFLLLDSFSSLVERYTRLGPLLASEDQKAVSSWHTLIAAANDRATQISCFQSDEDASAISIWHRYVQRAVQKKETVKLLLHGISRQQSSSRLRDSTTSTSSGHYFITQQVTPGDACAVCHQNVPGVVIRTVHRCLGCGMICHEKCSALVSSTCPNNIEEKRLVIATKCDLSSVSKRSATYTVPTTADTRTLTMSGSYPNAGATYSGFLMKKGATFKMWKPRWFILDSNRHQLRYYENETDINCRGVIDLADVKSVEIAASHALRKPLLEVRTSRRVYSLLADTKADADLWLEKILAALHD</sequence>
<dbReference type="CDD" id="cd00029">
    <property type="entry name" value="C1"/>
    <property type="match status" value="1"/>
</dbReference>
<dbReference type="PANTHER" id="PTHR10807">
    <property type="entry name" value="MYOTUBULARIN-RELATED"/>
    <property type="match status" value="1"/>
</dbReference>
<dbReference type="SMART" id="SM00109">
    <property type="entry name" value="C1"/>
    <property type="match status" value="1"/>
</dbReference>
<organism evidence="10 11">
    <name type="scientific">Litomosoides sigmodontis</name>
    <name type="common">Filarial nematode worm</name>
    <dbReference type="NCBI Taxonomy" id="42156"/>
    <lineage>
        <taxon>Eukaryota</taxon>
        <taxon>Metazoa</taxon>
        <taxon>Ecdysozoa</taxon>
        <taxon>Nematoda</taxon>
        <taxon>Chromadorea</taxon>
        <taxon>Rhabditida</taxon>
        <taxon>Spirurina</taxon>
        <taxon>Spiruromorpha</taxon>
        <taxon>Filarioidea</taxon>
        <taxon>Onchocercidae</taxon>
        <taxon>Litomosoides</taxon>
    </lineage>
</organism>
<evidence type="ECO:0000256" key="4">
    <source>
        <dbReference type="ARBA" id="ARBA00022833"/>
    </source>
</evidence>
<feature type="domain" description="Myotubularin phosphatase" evidence="9">
    <location>
        <begin position="1116"/>
        <end position="1634"/>
    </location>
</feature>
<feature type="region of interest" description="Disordered" evidence="5">
    <location>
        <begin position="778"/>
        <end position="805"/>
    </location>
</feature>
<dbReference type="PROSITE" id="PS00479">
    <property type="entry name" value="ZF_DAG_PE_1"/>
    <property type="match status" value="1"/>
</dbReference>
<dbReference type="Gene3D" id="3.30.60.20">
    <property type="match status" value="1"/>
</dbReference>
<evidence type="ECO:0000259" key="7">
    <source>
        <dbReference type="PROSITE" id="PS50081"/>
    </source>
</evidence>
<dbReference type="CDD" id="cd13208">
    <property type="entry name" value="PH-GRAM_MTMR5_MTMR13"/>
    <property type="match status" value="1"/>
</dbReference>
<name>A0A3P6TU03_LITSI</name>
<keyword evidence="3" id="KW-0479">Metal-binding</keyword>
<dbReference type="InterPro" id="IPR022096">
    <property type="entry name" value="SBF1/SBF2"/>
</dbReference>
<feature type="domain" description="UDENN" evidence="8">
    <location>
        <begin position="13"/>
        <end position="424"/>
    </location>
</feature>
<comment type="similarity">
    <text evidence="1">Belongs to the protein-tyrosine phosphatase family. Non-receptor class myotubularin subfamily.</text>
</comment>
<dbReference type="InterPro" id="IPR001194">
    <property type="entry name" value="cDENN_dom"/>
</dbReference>
<dbReference type="SMART" id="SM00799">
    <property type="entry name" value="DENN"/>
    <property type="match status" value="1"/>
</dbReference>
<dbReference type="InterPro" id="IPR005113">
    <property type="entry name" value="uDENN_dom"/>
</dbReference>
<dbReference type="InterPro" id="IPR002219">
    <property type="entry name" value="PKC_DAG/PE"/>
</dbReference>
<dbReference type="EMBL" id="UYRX01000463">
    <property type="protein sequence ID" value="VDK82570.1"/>
    <property type="molecule type" value="Genomic_DNA"/>
</dbReference>
<dbReference type="STRING" id="42156.A0A3P6TU03"/>
<feature type="domain" description="Phorbol-ester/DAG-type" evidence="7">
    <location>
        <begin position="1787"/>
        <end position="1838"/>
    </location>
</feature>
<dbReference type="SMART" id="SM00568">
    <property type="entry name" value="GRAM"/>
    <property type="match status" value="1"/>
</dbReference>
<feature type="domain" description="PH" evidence="6">
    <location>
        <begin position="1886"/>
        <end position="1984"/>
    </location>
</feature>
<dbReference type="InterPro" id="IPR046349">
    <property type="entry name" value="C1-like_sf"/>
</dbReference>